<dbReference type="GO" id="GO:0008331">
    <property type="term" value="F:high voltage-gated calcium channel activity"/>
    <property type="evidence" value="ECO:0007669"/>
    <property type="project" value="TreeGrafter"/>
</dbReference>
<keyword evidence="6" id="KW-0812">Transmembrane</keyword>
<dbReference type="PANTHER" id="PTHR45628">
    <property type="entry name" value="VOLTAGE-DEPENDENT CALCIUM CHANNEL TYPE A SUBUNIT ALPHA-1"/>
    <property type="match status" value="1"/>
</dbReference>
<keyword evidence="1" id="KW-0813">Transport</keyword>
<feature type="compositionally biased region" description="Acidic residues" evidence="5">
    <location>
        <begin position="265"/>
        <end position="281"/>
    </location>
</feature>
<keyword evidence="2" id="KW-0851">Voltage-gated channel</keyword>
<evidence type="ECO:0000313" key="8">
    <source>
        <dbReference type="WBParaSite" id="maker-unitig_44322-snap-gene-0.1-mRNA-1"/>
    </source>
</evidence>
<dbReference type="GO" id="GO:0005891">
    <property type="term" value="C:voltage-gated calcium channel complex"/>
    <property type="evidence" value="ECO:0007669"/>
    <property type="project" value="TreeGrafter"/>
</dbReference>
<sequence length="295" mass="32150">VQDPDESDSAEKGDEGTGSNADAAQPALPAHYRPQINPTRTNAAAASANGIVEVGACAARCVKSQAAYWIIIVLVFCNSTVVLATQYYNQPRWLENLQKQGQLRIRCHWWRPCRGVLLTETNLMPNLGISVLRCARLLRVFKESGGLSIGLDERASPRCYCCCFCHCDFRPAGRIAALWRPASTFETSEKPEVNFDSFWQSLVTVFQKKEAGEGGRSRWKSRRRRRRRGEGEAADGEDGEPTAADSDAKGASLGNCADADKKSADEEEGDEEGDGDEDGEGDAAVTSARPDASRS</sequence>
<keyword evidence="4" id="KW-0407">Ion channel</keyword>
<evidence type="ECO:0000256" key="3">
    <source>
        <dbReference type="ARBA" id="ARBA00023065"/>
    </source>
</evidence>
<protein>
    <submittedName>
        <fullName evidence="8">Transmembrane protein</fullName>
    </submittedName>
</protein>
<feature type="compositionally biased region" description="Basic residues" evidence="5">
    <location>
        <begin position="217"/>
        <end position="228"/>
    </location>
</feature>
<evidence type="ECO:0000256" key="6">
    <source>
        <dbReference type="SAM" id="Phobius"/>
    </source>
</evidence>
<name>A0A1I8FS06_9PLAT</name>
<organism evidence="7 8">
    <name type="scientific">Macrostomum lignano</name>
    <dbReference type="NCBI Taxonomy" id="282301"/>
    <lineage>
        <taxon>Eukaryota</taxon>
        <taxon>Metazoa</taxon>
        <taxon>Spiralia</taxon>
        <taxon>Lophotrochozoa</taxon>
        <taxon>Platyhelminthes</taxon>
        <taxon>Rhabditophora</taxon>
        <taxon>Macrostomorpha</taxon>
        <taxon>Macrostomida</taxon>
        <taxon>Macrostomidae</taxon>
        <taxon>Macrostomum</taxon>
    </lineage>
</organism>
<accession>A0A1I8FS06</accession>
<proteinExistence type="predicted"/>
<evidence type="ECO:0000256" key="5">
    <source>
        <dbReference type="SAM" id="MobiDB-lite"/>
    </source>
</evidence>
<keyword evidence="6" id="KW-0472">Membrane</keyword>
<reference evidence="8" key="1">
    <citation type="submission" date="2016-11" db="UniProtKB">
        <authorList>
            <consortium name="WormBaseParasite"/>
        </authorList>
    </citation>
    <scope>IDENTIFICATION</scope>
</reference>
<keyword evidence="3" id="KW-0406">Ion transport</keyword>
<evidence type="ECO:0000256" key="4">
    <source>
        <dbReference type="ARBA" id="ARBA00023303"/>
    </source>
</evidence>
<evidence type="ECO:0000256" key="2">
    <source>
        <dbReference type="ARBA" id="ARBA00022882"/>
    </source>
</evidence>
<keyword evidence="6" id="KW-1133">Transmembrane helix</keyword>
<keyword evidence="7" id="KW-1185">Reference proteome</keyword>
<feature type="region of interest" description="Disordered" evidence="5">
    <location>
        <begin position="214"/>
        <end position="295"/>
    </location>
</feature>
<dbReference type="AlphaFoldDB" id="A0A1I8FS06"/>
<dbReference type="WBParaSite" id="maker-unitig_44322-snap-gene-0.1-mRNA-1">
    <property type="protein sequence ID" value="maker-unitig_44322-snap-gene-0.1-mRNA-1"/>
    <property type="gene ID" value="maker-unitig_44322-snap-gene-0.1"/>
</dbReference>
<evidence type="ECO:0000313" key="7">
    <source>
        <dbReference type="Proteomes" id="UP000095280"/>
    </source>
</evidence>
<dbReference type="GO" id="GO:0098703">
    <property type="term" value="P:calcium ion import across plasma membrane"/>
    <property type="evidence" value="ECO:0007669"/>
    <property type="project" value="TreeGrafter"/>
</dbReference>
<dbReference type="Proteomes" id="UP000095280">
    <property type="component" value="Unplaced"/>
</dbReference>
<dbReference type="PANTHER" id="PTHR45628:SF1">
    <property type="entry name" value="VOLTAGE-DEPENDENT CALCIUM CHANNEL TYPE D SUBUNIT ALPHA-1"/>
    <property type="match status" value="1"/>
</dbReference>
<evidence type="ECO:0000256" key="1">
    <source>
        <dbReference type="ARBA" id="ARBA00022448"/>
    </source>
</evidence>
<dbReference type="InterPro" id="IPR050599">
    <property type="entry name" value="VDCC_alpha-1_subunit"/>
</dbReference>
<feature type="region of interest" description="Disordered" evidence="5">
    <location>
        <begin position="1"/>
        <end position="27"/>
    </location>
</feature>
<feature type="transmembrane region" description="Helical" evidence="6">
    <location>
        <begin position="66"/>
        <end position="88"/>
    </location>
</feature>